<name>A0A5C6DLY5_9BACT</name>
<sequence>MDFWDNHSLLFVLAMLYQRVAVDRNQIDELGLHGDFNPAKETSVRLKGFVERTGGKETWELESLPPEYLRDQVRAGIEANMDMATVLTMESIPLNLHIKNVWHHRSPNS</sequence>
<organism evidence="1 2">
    <name type="scientific">Novipirellula aureliae</name>
    <dbReference type="NCBI Taxonomy" id="2527966"/>
    <lineage>
        <taxon>Bacteria</taxon>
        <taxon>Pseudomonadati</taxon>
        <taxon>Planctomycetota</taxon>
        <taxon>Planctomycetia</taxon>
        <taxon>Pirellulales</taxon>
        <taxon>Pirellulaceae</taxon>
        <taxon>Novipirellula</taxon>
    </lineage>
</organism>
<dbReference type="RefSeq" id="WP_146602056.1">
    <property type="nucleotide sequence ID" value="NZ_SJPY01000008.1"/>
</dbReference>
<keyword evidence="2" id="KW-1185">Reference proteome</keyword>
<dbReference type="OrthoDB" id="258577at2"/>
<proteinExistence type="predicted"/>
<gene>
    <name evidence="1" type="ORF">Q31b_49320</name>
</gene>
<dbReference type="EMBL" id="SJPY01000008">
    <property type="protein sequence ID" value="TWU36651.1"/>
    <property type="molecule type" value="Genomic_DNA"/>
</dbReference>
<evidence type="ECO:0000313" key="1">
    <source>
        <dbReference type="EMBL" id="TWU36651.1"/>
    </source>
</evidence>
<dbReference type="AlphaFoldDB" id="A0A5C6DLY5"/>
<accession>A0A5C6DLY5</accession>
<comment type="caution">
    <text evidence="1">The sequence shown here is derived from an EMBL/GenBank/DDBJ whole genome shotgun (WGS) entry which is preliminary data.</text>
</comment>
<evidence type="ECO:0000313" key="2">
    <source>
        <dbReference type="Proteomes" id="UP000315471"/>
    </source>
</evidence>
<dbReference type="Proteomes" id="UP000315471">
    <property type="component" value="Unassembled WGS sequence"/>
</dbReference>
<protein>
    <submittedName>
        <fullName evidence="1">Uncharacterized protein</fullName>
    </submittedName>
</protein>
<reference evidence="1 2" key="1">
    <citation type="submission" date="2019-02" db="EMBL/GenBank/DDBJ databases">
        <title>Deep-cultivation of Planctomycetes and their phenomic and genomic characterization uncovers novel biology.</title>
        <authorList>
            <person name="Wiegand S."/>
            <person name="Jogler M."/>
            <person name="Boedeker C."/>
            <person name="Pinto D."/>
            <person name="Vollmers J."/>
            <person name="Rivas-Marin E."/>
            <person name="Kohn T."/>
            <person name="Peeters S.H."/>
            <person name="Heuer A."/>
            <person name="Rast P."/>
            <person name="Oberbeckmann S."/>
            <person name="Bunk B."/>
            <person name="Jeske O."/>
            <person name="Meyerdierks A."/>
            <person name="Storesund J.E."/>
            <person name="Kallscheuer N."/>
            <person name="Luecker S."/>
            <person name="Lage O.M."/>
            <person name="Pohl T."/>
            <person name="Merkel B.J."/>
            <person name="Hornburger P."/>
            <person name="Mueller R.-W."/>
            <person name="Bruemmer F."/>
            <person name="Labrenz M."/>
            <person name="Spormann A.M."/>
            <person name="Op Den Camp H."/>
            <person name="Overmann J."/>
            <person name="Amann R."/>
            <person name="Jetten M.S.M."/>
            <person name="Mascher T."/>
            <person name="Medema M.H."/>
            <person name="Devos D.P."/>
            <person name="Kaster A.-K."/>
            <person name="Ovreas L."/>
            <person name="Rohde M."/>
            <person name="Galperin M.Y."/>
            <person name="Jogler C."/>
        </authorList>
    </citation>
    <scope>NUCLEOTIDE SEQUENCE [LARGE SCALE GENOMIC DNA]</scope>
    <source>
        <strain evidence="1 2">Q31b</strain>
    </source>
</reference>